<protein>
    <recommendedName>
        <fullName evidence="3">Hook-length control protein FliK</fullName>
    </recommendedName>
</protein>
<gene>
    <name evidence="1" type="ORF">FA727_03555</name>
</gene>
<dbReference type="AlphaFoldDB" id="A0A4U1D9H3"/>
<organism evidence="1 2">
    <name type="scientific">Robertmurraya kyonggiensis</name>
    <dbReference type="NCBI Taxonomy" id="1037680"/>
    <lineage>
        <taxon>Bacteria</taxon>
        <taxon>Bacillati</taxon>
        <taxon>Bacillota</taxon>
        <taxon>Bacilli</taxon>
        <taxon>Bacillales</taxon>
        <taxon>Bacillaceae</taxon>
        <taxon>Robertmurraya</taxon>
    </lineage>
</organism>
<evidence type="ECO:0000313" key="1">
    <source>
        <dbReference type="EMBL" id="TKC18643.1"/>
    </source>
</evidence>
<dbReference type="EMBL" id="SWBM01000001">
    <property type="protein sequence ID" value="TKC18643.1"/>
    <property type="molecule type" value="Genomic_DNA"/>
</dbReference>
<dbReference type="RefSeq" id="WP_136829342.1">
    <property type="nucleotide sequence ID" value="NZ_SWBM01000001.1"/>
</dbReference>
<evidence type="ECO:0008006" key="3">
    <source>
        <dbReference type="Google" id="ProtNLM"/>
    </source>
</evidence>
<reference evidence="1 2" key="1">
    <citation type="journal article" date="2011" name="J. Microbiol.">
        <title>Bacillus kyonggiensis sp. nov., isolated from soil of a lettuce field.</title>
        <authorList>
            <person name="Dong K."/>
            <person name="Lee S."/>
        </authorList>
    </citation>
    <scope>NUCLEOTIDE SEQUENCE [LARGE SCALE GENOMIC DNA]</scope>
    <source>
        <strain evidence="1 2">NB22</strain>
    </source>
</reference>
<evidence type="ECO:0000313" key="2">
    <source>
        <dbReference type="Proteomes" id="UP000307756"/>
    </source>
</evidence>
<dbReference type="Proteomes" id="UP000307756">
    <property type="component" value="Unassembled WGS sequence"/>
</dbReference>
<keyword evidence="2" id="KW-1185">Reference proteome</keyword>
<dbReference type="OrthoDB" id="2351076at2"/>
<proteinExistence type="predicted"/>
<sequence length="571" mass="64297">MLASFIHSLQKQNMNPQNTNRSFQPGQIFHGKVLKLFPQQTAEIQIGNQKLIAKLEVPLSAEARYWFQVQPGEGKVHLKVLHMADTGSHSQAPVASTLLKQFNLPLTKENQETVNFFLKEQLPITKASIQGAVGLLEGNNDLNDGLAALKEMVTKNLPMTKDIFAGVLSNVKNEPIHNLMETLQTRLSEGTVTKKGQQLISVLNQFIMTGQEKTSQKIISDLMRIWLNPNGDKDSQSALSILQKLSIVERKPEGQLLLEIGGRLLQNPNSTLSQNASDRLTHALQNNQEVLVKHAISTEVENGKDSHTLLLNKPEGIAKVSSFVHEQARNDSKVFNEQESTLLGKVIGEVQAGQVNWEDGKTVLDQFKNLVSKLGLNYEHSFGLGFKDEFLQELPKQDALKAMLLQVIGDDVQPSVKEAAEQLLNKITGIQLLSQDSGLVQQYVMQIPLTFWNKTTELTVQWNGRKKENGQIDPNYCRVLFYLDLEHMHEVIVDMQIQNKIMNISIINDVKDIKFISQPFIENLKDNLEKQGFKLSDIHFLSTNEQREKQQKKIPNQIYQSSSYSGVDIKI</sequence>
<accession>A0A4U1D9H3</accession>
<name>A0A4U1D9H3_9BACI</name>
<comment type="caution">
    <text evidence="1">The sequence shown here is derived from an EMBL/GenBank/DDBJ whole genome shotgun (WGS) entry which is preliminary data.</text>
</comment>